<dbReference type="EMBL" id="SJPM01000002">
    <property type="protein sequence ID" value="TWU01531.1"/>
    <property type="molecule type" value="Genomic_DNA"/>
</dbReference>
<comment type="caution">
    <text evidence="2">The sequence shown here is derived from an EMBL/GenBank/DDBJ whole genome shotgun (WGS) entry which is preliminary data.</text>
</comment>
<evidence type="ECO:0000256" key="1">
    <source>
        <dbReference type="SAM" id="MobiDB-lite"/>
    </source>
</evidence>
<proteinExistence type="predicted"/>
<reference evidence="2 3" key="1">
    <citation type="submission" date="2019-02" db="EMBL/GenBank/DDBJ databases">
        <title>Deep-cultivation of Planctomycetes and their phenomic and genomic characterization uncovers novel biology.</title>
        <authorList>
            <person name="Wiegand S."/>
            <person name="Jogler M."/>
            <person name="Boedeker C."/>
            <person name="Pinto D."/>
            <person name="Vollmers J."/>
            <person name="Rivas-Marin E."/>
            <person name="Kohn T."/>
            <person name="Peeters S.H."/>
            <person name="Heuer A."/>
            <person name="Rast P."/>
            <person name="Oberbeckmann S."/>
            <person name="Bunk B."/>
            <person name="Jeske O."/>
            <person name="Meyerdierks A."/>
            <person name="Storesund J.E."/>
            <person name="Kallscheuer N."/>
            <person name="Luecker S."/>
            <person name="Lage O.M."/>
            <person name="Pohl T."/>
            <person name="Merkel B.J."/>
            <person name="Hornburger P."/>
            <person name="Mueller R.-W."/>
            <person name="Bruemmer F."/>
            <person name="Labrenz M."/>
            <person name="Spormann A.M."/>
            <person name="Op Den Camp H."/>
            <person name="Overmann J."/>
            <person name="Amann R."/>
            <person name="Jetten M.S.M."/>
            <person name="Mascher T."/>
            <person name="Medema M.H."/>
            <person name="Devos D.P."/>
            <person name="Kaster A.-K."/>
            <person name="Ovreas L."/>
            <person name="Rohde M."/>
            <person name="Galperin M.Y."/>
            <person name="Jogler C."/>
        </authorList>
    </citation>
    <scope>NUCLEOTIDE SEQUENCE [LARGE SCALE GENOMIC DNA]</scope>
    <source>
        <strain evidence="2 3">Pla100</strain>
    </source>
</reference>
<accession>A0A5C6AQ06</accession>
<feature type="compositionally biased region" description="Polar residues" evidence="1">
    <location>
        <begin position="18"/>
        <end position="29"/>
    </location>
</feature>
<sequence>MLAEVLRSSTGDRREIKMSSSNQVPDKSLLQSVQRKLSQKCAGGKMITSVRSGVATVSGVIKNEHERKPILRTITGVQGIRRVIDQLRVEKRKQVVFQPREIDNAESAEPSDNDTTASEISTEPPLTNSATPDSMPD</sequence>
<evidence type="ECO:0000313" key="2">
    <source>
        <dbReference type="EMBL" id="TWU01531.1"/>
    </source>
</evidence>
<feature type="region of interest" description="Disordered" evidence="1">
    <location>
        <begin position="1"/>
        <end position="29"/>
    </location>
</feature>
<protein>
    <recommendedName>
        <fullName evidence="4">BON domain protein</fullName>
    </recommendedName>
</protein>
<feature type="compositionally biased region" description="Polar residues" evidence="1">
    <location>
        <begin position="113"/>
        <end position="137"/>
    </location>
</feature>
<dbReference type="AlphaFoldDB" id="A0A5C6AQ06"/>
<evidence type="ECO:0000313" key="3">
    <source>
        <dbReference type="Proteomes" id="UP000316213"/>
    </source>
</evidence>
<organism evidence="2 3">
    <name type="scientific">Neorhodopirellula pilleata</name>
    <dbReference type="NCBI Taxonomy" id="2714738"/>
    <lineage>
        <taxon>Bacteria</taxon>
        <taxon>Pseudomonadati</taxon>
        <taxon>Planctomycetota</taxon>
        <taxon>Planctomycetia</taxon>
        <taxon>Pirellulales</taxon>
        <taxon>Pirellulaceae</taxon>
        <taxon>Neorhodopirellula</taxon>
    </lineage>
</organism>
<name>A0A5C6AQ06_9BACT</name>
<feature type="region of interest" description="Disordered" evidence="1">
    <location>
        <begin position="98"/>
        <end position="137"/>
    </location>
</feature>
<evidence type="ECO:0008006" key="4">
    <source>
        <dbReference type="Google" id="ProtNLM"/>
    </source>
</evidence>
<keyword evidence="3" id="KW-1185">Reference proteome</keyword>
<dbReference type="Proteomes" id="UP000316213">
    <property type="component" value="Unassembled WGS sequence"/>
</dbReference>
<gene>
    <name evidence="2" type="ORF">Pla100_12660</name>
</gene>